<sequence length="152" mass="16363">YIAYTSDIAESFRPVAAPRLVSAGYAVSWTYVVGDVAHEGYRAFVSAREKGGDVPLAEDYRTVVVRRGLFQSLASLALPAATVHGVVRGGAWAVRGAGKGALRAYGPVGLGLATVPFLPYIFDKPVEEAVDWSVDRVVRAIERRRGGKEKEL</sequence>
<dbReference type="PANTHER" id="PTHR11001:SF2">
    <property type="entry name" value="MITOCHONDRIAL FISSION PROCESS PROTEIN 1"/>
    <property type="match status" value="1"/>
</dbReference>
<dbReference type="Proteomes" id="UP000698800">
    <property type="component" value="Unassembled WGS sequence"/>
</dbReference>
<evidence type="ECO:0000256" key="2">
    <source>
        <dbReference type="ARBA" id="ARBA00017835"/>
    </source>
</evidence>
<dbReference type="OrthoDB" id="424969at2759"/>
<dbReference type="GO" id="GO:0000266">
    <property type="term" value="P:mitochondrial fission"/>
    <property type="evidence" value="ECO:0007669"/>
    <property type="project" value="TreeGrafter"/>
</dbReference>
<protein>
    <recommendedName>
        <fullName evidence="2">Mitochondrial fission process protein 1</fullName>
    </recommendedName>
    <alternativeName>
        <fullName evidence="3">Mitochondrial 18 kDa protein</fullName>
    </alternativeName>
</protein>
<keyword evidence="5" id="KW-1185">Reference proteome</keyword>
<dbReference type="EMBL" id="JAGHQL010000357">
    <property type="protein sequence ID" value="KAH0533786.1"/>
    <property type="molecule type" value="Genomic_DNA"/>
</dbReference>
<comment type="similarity">
    <text evidence="1">Belongs to the MTFP1 family.</text>
</comment>
<evidence type="ECO:0000256" key="1">
    <source>
        <dbReference type="ARBA" id="ARBA00009224"/>
    </source>
</evidence>
<dbReference type="Pfam" id="PF10558">
    <property type="entry name" value="MTP18"/>
    <property type="match status" value="1"/>
</dbReference>
<dbReference type="GO" id="GO:0005739">
    <property type="term" value="C:mitochondrion"/>
    <property type="evidence" value="ECO:0007669"/>
    <property type="project" value="TreeGrafter"/>
</dbReference>
<organism evidence="4 5">
    <name type="scientific">Glutinoglossum americanum</name>
    <dbReference type="NCBI Taxonomy" id="1670608"/>
    <lineage>
        <taxon>Eukaryota</taxon>
        <taxon>Fungi</taxon>
        <taxon>Dikarya</taxon>
        <taxon>Ascomycota</taxon>
        <taxon>Pezizomycotina</taxon>
        <taxon>Geoglossomycetes</taxon>
        <taxon>Geoglossales</taxon>
        <taxon>Geoglossaceae</taxon>
        <taxon>Glutinoglossum</taxon>
    </lineage>
</organism>
<feature type="non-terminal residue" evidence="4">
    <location>
        <position position="1"/>
    </location>
</feature>
<evidence type="ECO:0000256" key="3">
    <source>
        <dbReference type="ARBA" id="ARBA00029631"/>
    </source>
</evidence>
<evidence type="ECO:0000313" key="4">
    <source>
        <dbReference type="EMBL" id="KAH0533786.1"/>
    </source>
</evidence>
<dbReference type="AlphaFoldDB" id="A0A9P8I153"/>
<proteinExistence type="inferred from homology"/>
<dbReference type="InterPro" id="IPR019560">
    <property type="entry name" value="Mitochondrial_18_kDa_protein"/>
</dbReference>
<reference evidence="4" key="1">
    <citation type="submission" date="2021-03" db="EMBL/GenBank/DDBJ databases">
        <title>Comparative genomics and phylogenomic investigation of the class Geoglossomycetes provide insights into ecological specialization and systematics.</title>
        <authorList>
            <person name="Melie T."/>
            <person name="Pirro S."/>
            <person name="Miller A.N."/>
            <person name="Quandt A."/>
        </authorList>
    </citation>
    <scope>NUCLEOTIDE SEQUENCE</scope>
    <source>
        <strain evidence="4">GBOQ0MN5Z8</strain>
    </source>
</reference>
<accession>A0A9P8I153</accession>
<name>A0A9P8I153_9PEZI</name>
<comment type="caution">
    <text evidence="4">The sequence shown here is derived from an EMBL/GenBank/DDBJ whole genome shotgun (WGS) entry which is preliminary data.</text>
</comment>
<gene>
    <name evidence="4" type="ORF">FGG08_007563</name>
</gene>
<dbReference type="PANTHER" id="PTHR11001">
    <property type="entry name" value="MITOCHONDRIAL FISSION PROCESS PROTEIN 1"/>
    <property type="match status" value="1"/>
</dbReference>
<evidence type="ECO:0000313" key="5">
    <source>
        <dbReference type="Proteomes" id="UP000698800"/>
    </source>
</evidence>